<keyword evidence="2" id="KW-0472">Membrane</keyword>
<dbReference type="eggNOG" id="COG1538">
    <property type="taxonomic scope" value="Bacteria"/>
</dbReference>
<dbReference type="InterPro" id="IPR010131">
    <property type="entry name" value="MdtP/NodT-like"/>
</dbReference>
<dbReference type="PATRIC" id="fig|13690.10.peg.524"/>
<dbReference type="Gene3D" id="2.20.200.10">
    <property type="entry name" value="Outer membrane efflux proteins (OEP)"/>
    <property type="match status" value="1"/>
</dbReference>
<evidence type="ECO:0000256" key="2">
    <source>
        <dbReference type="RuleBase" id="RU362097"/>
    </source>
</evidence>
<keyword evidence="2" id="KW-1134">Transmembrane beta strand</keyword>
<dbReference type="PANTHER" id="PTHR30203:SF25">
    <property type="entry name" value="OUTER MEMBRANE PROTEIN-RELATED"/>
    <property type="match status" value="1"/>
</dbReference>
<evidence type="ECO:0000313" key="4">
    <source>
        <dbReference type="Proteomes" id="UP000028534"/>
    </source>
</evidence>
<comment type="caution">
    <text evidence="3">The sequence shown here is derived from an EMBL/GenBank/DDBJ whole genome shotgun (WGS) entry which is preliminary data.</text>
</comment>
<dbReference type="GO" id="GO:0015562">
    <property type="term" value="F:efflux transmembrane transporter activity"/>
    <property type="evidence" value="ECO:0007669"/>
    <property type="project" value="InterPro"/>
</dbReference>
<keyword evidence="2 3" id="KW-0449">Lipoprotein</keyword>
<keyword evidence="2" id="KW-0812">Transmembrane</keyword>
<organism evidence="3 4">
    <name type="scientific">Sphingobium yanoikuyae</name>
    <name type="common">Sphingomonas yanoikuyae</name>
    <dbReference type="NCBI Taxonomy" id="13690"/>
    <lineage>
        <taxon>Bacteria</taxon>
        <taxon>Pseudomonadati</taxon>
        <taxon>Pseudomonadota</taxon>
        <taxon>Alphaproteobacteria</taxon>
        <taxon>Sphingomonadales</taxon>
        <taxon>Sphingomonadaceae</taxon>
        <taxon>Sphingobium</taxon>
    </lineage>
</organism>
<protein>
    <submittedName>
        <fullName evidence="3">Efflux transporter, outer membrane factor lipoprotein, NodT family</fullName>
    </submittedName>
</protein>
<dbReference type="EMBL" id="JGVR01000002">
    <property type="protein sequence ID" value="KEZ21055.1"/>
    <property type="molecule type" value="Genomic_DNA"/>
</dbReference>
<dbReference type="Proteomes" id="UP000028534">
    <property type="component" value="Unassembled WGS sequence"/>
</dbReference>
<dbReference type="InterPro" id="IPR003423">
    <property type="entry name" value="OMP_efflux"/>
</dbReference>
<sequence>MAARRSGDPQVNASAQGGYTKLSSNALPSSLAGLTGGNGDQSGGGALGLPGEGFANFQLGFDASWEIDLFGGRRRANEAARARTERAIWSQRDAEVTMVAEVANTYQQYRALRRRIAIADQAIAASRALLGFIQVRTAKGLVTTLDERQQERDIDQQLAQREDLAAQAQAHIHALSVLLGLAPASLSVELAAVPLAPPVAVTVPAGLPSELLQRRPDIRAAERQLAAATADIGVATADLYPKFSLTGALQLASRSLSNLFSTDSIQANGAGRLSLPLLGRGETKATIHVREAQAQEAVLAYQGDLLAAFKDVEDALTRLDADRKRTGHLQASADAAQDSADTAAVRYRNGLTSYLDVLAAQQTLLSARDVLAQAEAATAQDVVALYKALGGGWDEKRILEKEEPNG</sequence>
<accession>A0A084ESW3</accession>
<dbReference type="Pfam" id="PF02321">
    <property type="entry name" value="OEP"/>
    <property type="match status" value="2"/>
</dbReference>
<gene>
    <name evidence="3" type="ORF">CP98_00504</name>
</gene>
<comment type="subcellular location">
    <subcellularLocation>
        <location evidence="2">Cell membrane</location>
        <topology evidence="2">Lipid-anchor</topology>
    </subcellularLocation>
</comment>
<dbReference type="NCBIfam" id="TIGR01845">
    <property type="entry name" value="outer_NodT"/>
    <property type="match status" value="1"/>
</dbReference>
<dbReference type="Gene3D" id="1.20.1600.10">
    <property type="entry name" value="Outer membrane efflux proteins (OEP)"/>
    <property type="match status" value="1"/>
</dbReference>
<keyword evidence="2" id="KW-0564">Palmitate</keyword>
<proteinExistence type="inferred from homology"/>
<evidence type="ECO:0000256" key="1">
    <source>
        <dbReference type="ARBA" id="ARBA00007613"/>
    </source>
</evidence>
<dbReference type="AlphaFoldDB" id="A0A084ESW3"/>
<dbReference type="GO" id="GO:0005886">
    <property type="term" value="C:plasma membrane"/>
    <property type="evidence" value="ECO:0007669"/>
    <property type="project" value="UniProtKB-SubCell"/>
</dbReference>
<evidence type="ECO:0000313" key="3">
    <source>
        <dbReference type="EMBL" id="KEZ21055.1"/>
    </source>
</evidence>
<name>A0A084ESW3_SPHYA</name>
<dbReference type="PANTHER" id="PTHR30203">
    <property type="entry name" value="OUTER MEMBRANE CATION EFFLUX PROTEIN"/>
    <property type="match status" value="1"/>
</dbReference>
<comment type="similarity">
    <text evidence="1 2">Belongs to the outer membrane factor (OMF) (TC 1.B.17) family.</text>
</comment>
<reference evidence="3 4" key="1">
    <citation type="submission" date="2014-03" db="EMBL/GenBank/DDBJ databases">
        <title>Genome sequence of Sphingobium yanoikuyae B1.</title>
        <authorList>
            <person name="Gan H.M."/>
            <person name="Gan H.Y."/>
            <person name="Savka M.A."/>
        </authorList>
    </citation>
    <scope>NUCLEOTIDE SEQUENCE [LARGE SCALE GENOMIC DNA]</scope>
    <source>
        <strain evidence="3 4">B1</strain>
    </source>
</reference>
<dbReference type="SUPFAM" id="SSF56954">
    <property type="entry name" value="Outer membrane efflux proteins (OEP)"/>
    <property type="match status" value="1"/>
</dbReference>